<name>K0F4V8_NOCB7</name>
<gene>
    <name evidence="1" type="ORF">O3I_033740</name>
</gene>
<dbReference type="Proteomes" id="UP000006304">
    <property type="component" value="Chromosome"/>
</dbReference>
<keyword evidence="2" id="KW-1185">Reference proteome</keyword>
<dbReference type="HOGENOM" id="CLU_1657163_0_0_11"/>
<reference evidence="1 2" key="1">
    <citation type="journal article" date="2012" name="J. Bacteriol.">
        <title>Complete genome sequence of Nocardia brasiliensis HUJEG-1.</title>
        <authorList>
            <person name="Vera-Cabrera L."/>
            <person name="Ortiz-Lopez R."/>
            <person name="Elizondo-Gonzalez R."/>
            <person name="Perez-Maya A.A."/>
            <person name="Ocampo-Candiani J."/>
        </authorList>
    </citation>
    <scope>NUCLEOTIDE SEQUENCE [LARGE SCALE GENOMIC DNA]</scope>
    <source>
        <strain evidence="2">ATCC 700358</strain>
    </source>
</reference>
<dbReference type="EMBL" id="CP003876">
    <property type="protein sequence ID" value="AFU04697.1"/>
    <property type="molecule type" value="Genomic_DNA"/>
</dbReference>
<sequence length="144" mass="14750">MCGGCGISGSAVFAGGDAPTGIAPGVTLYFVAADGTVTPEFRETGKLGTVGEALDLMRRTQPGPGLHTEIPEAEGGPAPLVTEFDTLITVDMPYTRTELSDHAIAQVACTALGVHRQAGRPSATVLIKPTIGPDFGSLTCPVQR</sequence>
<dbReference type="KEGG" id="nbr:O3I_033740"/>
<accession>K0F4V8</accession>
<dbReference type="STRING" id="1133849.O3I_033740"/>
<evidence type="ECO:0000313" key="2">
    <source>
        <dbReference type="Proteomes" id="UP000006304"/>
    </source>
</evidence>
<evidence type="ECO:0000313" key="1">
    <source>
        <dbReference type="EMBL" id="AFU04697.1"/>
    </source>
</evidence>
<protein>
    <submittedName>
        <fullName evidence="1">Uncharacterized protein</fullName>
    </submittedName>
</protein>
<organism evidence="1 2">
    <name type="scientific">Nocardia brasiliensis (strain ATCC 700358 / HUJEG-1)</name>
    <dbReference type="NCBI Taxonomy" id="1133849"/>
    <lineage>
        <taxon>Bacteria</taxon>
        <taxon>Bacillati</taxon>
        <taxon>Actinomycetota</taxon>
        <taxon>Actinomycetes</taxon>
        <taxon>Mycobacteriales</taxon>
        <taxon>Nocardiaceae</taxon>
        <taxon>Nocardia</taxon>
    </lineage>
</organism>
<dbReference type="eggNOG" id="ENOG5033ZHC">
    <property type="taxonomic scope" value="Bacteria"/>
</dbReference>
<proteinExistence type="predicted"/>
<dbReference type="AlphaFoldDB" id="K0F4V8"/>